<evidence type="ECO:0000313" key="9">
    <source>
        <dbReference type="EMBL" id="PIS09384.1"/>
    </source>
</evidence>
<keyword evidence="5 8" id="KW-0812">Transmembrane</keyword>
<keyword evidence="2" id="KW-1003">Cell membrane</keyword>
<keyword evidence="7 8" id="KW-0472">Membrane</keyword>
<feature type="transmembrane region" description="Helical" evidence="8">
    <location>
        <begin position="28"/>
        <end position="46"/>
    </location>
</feature>
<feature type="transmembrane region" description="Helical" evidence="8">
    <location>
        <begin position="113"/>
        <end position="130"/>
    </location>
</feature>
<comment type="caution">
    <text evidence="9">The sequence shown here is derived from an EMBL/GenBank/DDBJ whole genome shotgun (WGS) entry which is preliminary data.</text>
</comment>
<dbReference type="PANTHER" id="PTHR33908">
    <property type="entry name" value="MANNOSYLTRANSFERASE YKCB-RELATED"/>
    <property type="match status" value="1"/>
</dbReference>
<evidence type="ECO:0000256" key="5">
    <source>
        <dbReference type="ARBA" id="ARBA00022692"/>
    </source>
</evidence>
<feature type="transmembrane region" description="Helical" evidence="8">
    <location>
        <begin position="214"/>
        <end position="231"/>
    </location>
</feature>
<feature type="transmembrane region" description="Helical" evidence="8">
    <location>
        <begin position="393"/>
        <end position="412"/>
    </location>
</feature>
<evidence type="ECO:0000256" key="1">
    <source>
        <dbReference type="ARBA" id="ARBA00004651"/>
    </source>
</evidence>
<feature type="transmembrane region" description="Helical" evidence="8">
    <location>
        <begin position="193"/>
        <end position="208"/>
    </location>
</feature>
<protein>
    <submittedName>
        <fullName evidence="9">Uncharacterized protein</fullName>
    </submittedName>
</protein>
<name>A0A2H0W9N9_9BACT</name>
<keyword evidence="6 8" id="KW-1133">Transmembrane helix</keyword>
<dbReference type="EMBL" id="PEZT01000010">
    <property type="protein sequence ID" value="PIS09384.1"/>
    <property type="molecule type" value="Genomic_DNA"/>
</dbReference>
<feature type="transmembrane region" description="Helical" evidence="8">
    <location>
        <begin position="340"/>
        <end position="357"/>
    </location>
</feature>
<evidence type="ECO:0000256" key="4">
    <source>
        <dbReference type="ARBA" id="ARBA00022679"/>
    </source>
</evidence>
<dbReference type="GO" id="GO:0009103">
    <property type="term" value="P:lipopolysaccharide biosynthetic process"/>
    <property type="evidence" value="ECO:0007669"/>
    <property type="project" value="UniProtKB-ARBA"/>
</dbReference>
<accession>A0A2H0W9N9</accession>
<feature type="transmembrane region" description="Helical" evidence="8">
    <location>
        <begin position="243"/>
        <end position="262"/>
    </location>
</feature>
<feature type="transmembrane region" description="Helical" evidence="8">
    <location>
        <begin position="142"/>
        <end position="161"/>
    </location>
</feature>
<comment type="subcellular location">
    <subcellularLocation>
        <location evidence="1">Cell membrane</location>
        <topology evidence="1">Multi-pass membrane protein</topology>
    </subcellularLocation>
</comment>
<dbReference type="GO" id="GO:0016763">
    <property type="term" value="F:pentosyltransferase activity"/>
    <property type="evidence" value="ECO:0007669"/>
    <property type="project" value="TreeGrafter"/>
</dbReference>
<evidence type="ECO:0000256" key="3">
    <source>
        <dbReference type="ARBA" id="ARBA00022676"/>
    </source>
</evidence>
<dbReference type="PANTHER" id="PTHR33908:SF11">
    <property type="entry name" value="MEMBRANE PROTEIN"/>
    <property type="match status" value="1"/>
</dbReference>
<feature type="transmembrane region" description="Helical" evidence="8">
    <location>
        <begin position="167"/>
        <end position="186"/>
    </location>
</feature>
<dbReference type="Proteomes" id="UP000230093">
    <property type="component" value="Unassembled WGS sequence"/>
</dbReference>
<sequence length="565" mass="65375">MEKLLIKLKAFGTALRGFILKRFKKTDLILLFIFTLGFIVRFYNLGSVPASFNRDEPAIGYNAYSILKTGRDEWGKRFPLSFKSFGDYKSPLYIYFTSMAIAVFGLNEFSVRFWAAFTGGLTVLMVYFLTKELFKSSEKSFRLGKLTGLMASFLLAISPWHIFFSRFSFEAILALFFNVLILFLLVKNRFRKINLLIILFFLLTFFTYSSSLVIWPIFVIAWGFFILINFFQKKKGFFGKQIIGLIVILIVFGLVLLSQSAVSKQKKRVTIFGDPQIALNIYDKQLKMAAESSLKAKLFYNQYLAYGKIFLQNYLKSFSPNFLFGGGGTHPWHKIPQTPHFYLILGFLSLVGLMLFIKSKEIKKENKFFLTVFFILTPIASALTVDAPHATRLLNMFLILIFLSALGLTFLLRKVKFLGYIALFVLLVNFFQFTKSYFIDYRKNPPSELQPGLKEALVYLKGYETEAEEIVFNISSDGAYAYLLFYRAYPPLEFSQEVKRYSGYPVGLEWVEKFDKYIFVDNPLPNDKLKQIYVLKGDKTLDKRVITKIKSKFNNEVYYTLSANF</sequence>
<evidence type="ECO:0000256" key="6">
    <source>
        <dbReference type="ARBA" id="ARBA00022989"/>
    </source>
</evidence>
<dbReference type="AlphaFoldDB" id="A0A2H0W9N9"/>
<gene>
    <name evidence="9" type="ORF">COT75_01760</name>
</gene>
<feature type="transmembrane region" description="Helical" evidence="8">
    <location>
        <begin position="369"/>
        <end position="387"/>
    </location>
</feature>
<feature type="transmembrane region" description="Helical" evidence="8">
    <location>
        <begin position="417"/>
        <end position="438"/>
    </location>
</feature>
<keyword evidence="4" id="KW-0808">Transferase</keyword>
<organism evidence="9 10">
    <name type="scientific">Candidatus Beckwithbacteria bacterium CG10_big_fil_rev_8_21_14_0_10_34_10</name>
    <dbReference type="NCBI Taxonomy" id="1974495"/>
    <lineage>
        <taxon>Bacteria</taxon>
        <taxon>Candidatus Beckwithiibacteriota</taxon>
    </lineage>
</organism>
<dbReference type="InterPro" id="IPR050297">
    <property type="entry name" value="LipidA_mod_glycosyltrf_83"/>
</dbReference>
<evidence type="ECO:0000256" key="7">
    <source>
        <dbReference type="ARBA" id="ARBA00023136"/>
    </source>
</evidence>
<reference evidence="10" key="1">
    <citation type="submission" date="2017-09" db="EMBL/GenBank/DDBJ databases">
        <title>Depth-based differentiation of microbial function through sediment-hosted aquifers and enrichment of novel symbionts in the deep terrestrial subsurface.</title>
        <authorList>
            <person name="Probst A.J."/>
            <person name="Ladd B."/>
            <person name="Jarett J.K."/>
            <person name="Geller-Mcgrath D.E."/>
            <person name="Sieber C.M.K."/>
            <person name="Emerson J.B."/>
            <person name="Anantharaman K."/>
            <person name="Thomas B.C."/>
            <person name="Malmstrom R."/>
            <person name="Stieglmeier M."/>
            <person name="Klingl A."/>
            <person name="Woyke T."/>
            <person name="Ryan C.M."/>
            <person name="Banfield J.F."/>
        </authorList>
    </citation>
    <scope>NUCLEOTIDE SEQUENCE [LARGE SCALE GENOMIC DNA]</scope>
</reference>
<evidence type="ECO:0000256" key="8">
    <source>
        <dbReference type="SAM" id="Phobius"/>
    </source>
</evidence>
<proteinExistence type="predicted"/>
<evidence type="ECO:0000313" key="10">
    <source>
        <dbReference type="Proteomes" id="UP000230093"/>
    </source>
</evidence>
<keyword evidence="3" id="KW-0328">Glycosyltransferase</keyword>
<dbReference type="GO" id="GO:0005886">
    <property type="term" value="C:plasma membrane"/>
    <property type="evidence" value="ECO:0007669"/>
    <property type="project" value="UniProtKB-SubCell"/>
</dbReference>
<evidence type="ECO:0000256" key="2">
    <source>
        <dbReference type="ARBA" id="ARBA00022475"/>
    </source>
</evidence>